<dbReference type="EMBL" id="JAUESC010000385">
    <property type="protein sequence ID" value="KAK0578618.1"/>
    <property type="molecule type" value="Genomic_DNA"/>
</dbReference>
<accession>A0AA39RPX2</accession>
<gene>
    <name evidence="2" type="ORF">LWI29_013252</name>
</gene>
<reference evidence="2" key="2">
    <citation type="submission" date="2023-06" db="EMBL/GenBank/DDBJ databases">
        <authorList>
            <person name="Swenson N.G."/>
            <person name="Wegrzyn J.L."/>
            <person name="Mcevoy S.L."/>
        </authorList>
    </citation>
    <scope>NUCLEOTIDE SEQUENCE</scope>
    <source>
        <strain evidence="2">NS2018</strain>
        <tissue evidence="2">Leaf</tissue>
    </source>
</reference>
<organism evidence="2 3">
    <name type="scientific">Acer saccharum</name>
    <name type="common">Sugar maple</name>
    <dbReference type="NCBI Taxonomy" id="4024"/>
    <lineage>
        <taxon>Eukaryota</taxon>
        <taxon>Viridiplantae</taxon>
        <taxon>Streptophyta</taxon>
        <taxon>Embryophyta</taxon>
        <taxon>Tracheophyta</taxon>
        <taxon>Spermatophyta</taxon>
        <taxon>Magnoliopsida</taxon>
        <taxon>eudicotyledons</taxon>
        <taxon>Gunneridae</taxon>
        <taxon>Pentapetalae</taxon>
        <taxon>rosids</taxon>
        <taxon>malvids</taxon>
        <taxon>Sapindales</taxon>
        <taxon>Sapindaceae</taxon>
        <taxon>Hippocastanoideae</taxon>
        <taxon>Acereae</taxon>
        <taxon>Acer</taxon>
    </lineage>
</organism>
<feature type="region of interest" description="Disordered" evidence="1">
    <location>
        <begin position="68"/>
        <end position="118"/>
    </location>
</feature>
<name>A0AA39RPX2_ACESA</name>
<evidence type="ECO:0000313" key="2">
    <source>
        <dbReference type="EMBL" id="KAK0578618.1"/>
    </source>
</evidence>
<proteinExistence type="predicted"/>
<evidence type="ECO:0000313" key="3">
    <source>
        <dbReference type="Proteomes" id="UP001168877"/>
    </source>
</evidence>
<dbReference type="Proteomes" id="UP001168877">
    <property type="component" value="Unassembled WGS sequence"/>
</dbReference>
<evidence type="ECO:0000256" key="1">
    <source>
        <dbReference type="SAM" id="MobiDB-lite"/>
    </source>
</evidence>
<reference evidence="2" key="1">
    <citation type="journal article" date="2022" name="Plant J.">
        <title>Strategies of tolerance reflected in two North American maple genomes.</title>
        <authorList>
            <person name="McEvoy S.L."/>
            <person name="Sezen U.U."/>
            <person name="Trouern-Trend A."/>
            <person name="McMahon S.M."/>
            <person name="Schaberg P.G."/>
            <person name="Yang J."/>
            <person name="Wegrzyn J.L."/>
            <person name="Swenson N.G."/>
        </authorList>
    </citation>
    <scope>NUCLEOTIDE SEQUENCE</scope>
    <source>
        <strain evidence="2">NS2018</strain>
    </source>
</reference>
<keyword evidence="3" id="KW-1185">Reference proteome</keyword>
<comment type="caution">
    <text evidence="2">The sequence shown here is derived from an EMBL/GenBank/DDBJ whole genome shotgun (WGS) entry which is preliminary data.</text>
</comment>
<dbReference type="AlphaFoldDB" id="A0AA39RPX2"/>
<sequence>MQSEELAMLCSALSIKEKERPVGTLDSNLKEKGERLLSLCLVGKDTRPNQFNEGLKVKASHKVKKWKRAAWDQKDSDLGENSKLGKRGAVGSEENDTELGEIQSSIKKARSAGPVGSEAATQVELQGVNVSVEDDLEDVEERMVRPKVVTSSKVSSLVEEAPSYSLSARQVQ</sequence>
<protein>
    <submittedName>
        <fullName evidence="2">Uncharacterized protein</fullName>
    </submittedName>
</protein>